<reference evidence="1" key="1">
    <citation type="submission" date="2021-02" db="EMBL/GenBank/DDBJ databases">
        <title>Genome sequence Cadophora malorum strain M34.</title>
        <authorList>
            <person name="Stefanovic E."/>
            <person name="Vu D."/>
            <person name="Scully C."/>
            <person name="Dijksterhuis J."/>
            <person name="Roader J."/>
            <person name="Houbraken J."/>
        </authorList>
    </citation>
    <scope>NUCLEOTIDE SEQUENCE</scope>
    <source>
        <strain evidence="1">M34</strain>
    </source>
</reference>
<evidence type="ECO:0000313" key="1">
    <source>
        <dbReference type="EMBL" id="KAG4422123.1"/>
    </source>
</evidence>
<dbReference type="EMBL" id="JAFJYH010000054">
    <property type="protein sequence ID" value="KAG4422123.1"/>
    <property type="molecule type" value="Genomic_DNA"/>
</dbReference>
<protein>
    <submittedName>
        <fullName evidence="1">Uncharacterized protein</fullName>
    </submittedName>
</protein>
<sequence>MSTDTFDSSSISISMPQVIEGQYLDQRRFMNLLKQVYGTSGGKNNFRVELRLNRYKIYPMDQSTKLTEVNTKPLHMENRHHSSCPRIKSRTAERIDAIDLKLWSTVDAGIEDCEHILSQNMA</sequence>
<dbReference type="AlphaFoldDB" id="A0A8H8BSI7"/>
<proteinExistence type="predicted"/>
<dbReference type="OrthoDB" id="3783539at2759"/>
<keyword evidence="2" id="KW-1185">Reference proteome</keyword>
<comment type="caution">
    <text evidence="1">The sequence shown here is derived from an EMBL/GenBank/DDBJ whole genome shotgun (WGS) entry which is preliminary data.</text>
</comment>
<accession>A0A8H8BSI7</accession>
<gene>
    <name evidence="1" type="ORF">IFR04_004750</name>
</gene>
<evidence type="ECO:0000313" key="2">
    <source>
        <dbReference type="Proteomes" id="UP000664132"/>
    </source>
</evidence>
<organism evidence="1 2">
    <name type="scientific">Cadophora malorum</name>
    <dbReference type="NCBI Taxonomy" id="108018"/>
    <lineage>
        <taxon>Eukaryota</taxon>
        <taxon>Fungi</taxon>
        <taxon>Dikarya</taxon>
        <taxon>Ascomycota</taxon>
        <taxon>Pezizomycotina</taxon>
        <taxon>Leotiomycetes</taxon>
        <taxon>Helotiales</taxon>
        <taxon>Ploettnerulaceae</taxon>
        <taxon>Cadophora</taxon>
    </lineage>
</organism>
<name>A0A8H8BSI7_9HELO</name>
<dbReference type="Proteomes" id="UP000664132">
    <property type="component" value="Unassembled WGS sequence"/>
</dbReference>